<dbReference type="OrthoDB" id="9782855at2"/>
<comment type="caution">
    <text evidence="1">The sequence shown here is derived from an EMBL/GenBank/DDBJ whole genome shotgun (WGS) entry which is preliminary data.</text>
</comment>
<evidence type="ECO:0000313" key="1">
    <source>
        <dbReference type="EMBL" id="RNF32852.1"/>
    </source>
</evidence>
<gene>
    <name evidence="1" type="ORF">A7A09_019840</name>
</gene>
<dbReference type="EMBL" id="PXNQ02000017">
    <property type="protein sequence ID" value="RNF32852.1"/>
    <property type="molecule type" value="Genomic_DNA"/>
</dbReference>
<evidence type="ECO:0000313" key="2">
    <source>
        <dbReference type="Proteomes" id="UP000238137"/>
    </source>
</evidence>
<proteinExistence type="predicted"/>
<keyword evidence="2" id="KW-1185">Reference proteome</keyword>
<accession>A0A3R7NVL4</accession>
<dbReference type="AlphaFoldDB" id="A0A3R7NVL4"/>
<protein>
    <submittedName>
        <fullName evidence="1">Uncharacterized protein</fullName>
    </submittedName>
</protein>
<sequence>MIWSFGHGAYSFDVIVPCYQQMRPGLTQSRSEQHVPVGTSLRRGVAYRLIGDSSDGLLSLSEVFTLVEPTGLFVTDLELLRLLMPKPCATSARLSAQTYKVRALYDGLFYRMWEFYLALCEVGFRRRTNIVFQMQLTRQLDRRPITRDDMFKAESDETLWAHRLKGLWRVGSRTLTVSTSPARCSSSIVPRSVRAP</sequence>
<dbReference type="InterPro" id="IPR029063">
    <property type="entry name" value="SAM-dependent_MTases_sf"/>
</dbReference>
<dbReference type="Proteomes" id="UP000238137">
    <property type="component" value="Unassembled WGS sequence"/>
</dbReference>
<dbReference type="Gene3D" id="3.40.50.150">
    <property type="entry name" value="Vaccinia Virus protein VP39"/>
    <property type="match status" value="1"/>
</dbReference>
<reference evidence="1" key="1">
    <citation type="submission" date="2018-05" db="EMBL/GenBank/DDBJ databases">
        <title>Reclassification of Methylarcula marina and Methylarcula terricola as Paracoccus methylarcula sp.nov., comb.nov. and Paracoccus terricola comb.nov.</title>
        <authorList>
            <person name="Shmareva M.N."/>
            <person name="Doronina N.V."/>
            <person name="Vasilenko O.V."/>
            <person name="Tarlachkov S.V."/>
            <person name="Trotsenko Y.A."/>
        </authorList>
    </citation>
    <scope>NUCLEOTIDE SEQUENCE [LARGE SCALE GENOMIC DNA]</scope>
    <source>
        <strain evidence="1">VKM B-2159</strain>
    </source>
</reference>
<name>A0A3R7NVL4_9RHOB</name>
<organism evidence="1 2">
    <name type="scientific">Paracoccus methylarcula</name>
    <dbReference type="NCBI Taxonomy" id="72022"/>
    <lineage>
        <taxon>Bacteria</taxon>
        <taxon>Pseudomonadati</taxon>
        <taxon>Pseudomonadota</taxon>
        <taxon>Alphaproteobacteria</taxon>
        <taxon>Rhodobacterales</taxon>
        <taxon>Paracoccaceae</taxon>
        <taxon>Paracoccus</taxon>
    </lineage>
</organism>
<dbReference type="SUPFAM" id="SSF53335">
    <property type="entry name" value="S-adenosyl-L-methionine-dependent methyltransferases"/>
    <property type="match status" value="1"/>
</dbReference>